<comment type="caution">
    <text evidence="1">The sequence shown here is derived from an EMBL/GenBank/DDBJ whole genome shotgun (WGS) entry which is preliminary data.</text>
</comment>
<dbReference type="EMBL" id="MU839029">
    <property type="protein sequence ID" value="KAK1763277.1"/>
    <property type="molecule type" value="Genomic_DNA"/>
</dbReference>
<reference evidence="1" key="1">
    <citation type="submission" date="2023-06" db="EMBL/GenBank/DDBJ databases">
        <title>Genome-scale phylogeny and comparative genomics of the fungal order Sordariales.</title>
        <authorList>
            <consortium name="Lawrence Berkeley National Laboratory"/>
            <person name="Hensen N."/>
            <person name="Bonometti L."/>
            <person name="Westerberg I."/>
            <person name="Brannstrom I.O."/>
            <person name="Guillou S."/>
            <person name="Cros-Aarteil S."/>
            <person name="Calhoun S."/>
            <person name="Haridas S."/>
            <person name="Kuo A."/>
            <person name="Mondo S."/>
            <person name="Pangilinan J."/>
            <person name="Riley R."/>
            <person name="Labutti K."/>
            <person name="Andreopoulos B."/>
            <person name="Lipzen A."/>
            <person name="Chen C."/>
            <person name="Yanf M."/>
            <person name="Daum C."/>
            <person name="Ng V."/>
            <person name="Clum A."/>
            <person name="Steindorff A."/>
            <person name="Ohm R."/>
            <person name="Martin F."/>
            <person name="Silar P."/>
            <person name="Natvig D."/>
            <person name="Lalanne C."/>
            <person name="Gautier V."/>
            <person name="Ament-Velasquez S.L."/>
            <person name="Kruys A."/>
            <person name="Hutchinson M.I."/>
            <person name="Powell A.J."/>
            <person name="Barry K."/>
            <person name="Miller A.N."/>
            <person name="Grigoriev I.V."/>
            <person name="Debuchy R."/>
            <person name="Gladieux P."/>
            <person name="Thoren M.H."/>
            <person name="Johannesson H."/>
        </authorList>
    </citation>
    <scope>NUCLEOTIDE SEQUENCE</scope>
    <source>
        <strain evidence="1">8032-3</strain>
    </source>
</reference>
<evidence type="ECO:0000313" key="1">
    <source>
        <dbReference type="EMBL" id="KAK1763277.1"/>
    </source>
</evidence>
<sequence length="224" mass="24194">MPDASEPADPSVLDAAVVLDKVVSFWATGLDAARAGSFFKCRLALSQACQPRIAETEHPNTVWALLEMVMEYLRAGWDDLVAVVLRHVAKAAPSHHPLVVLCRRILLVEAGAHIWQMLFDQGLVDKVEKVAPYSTNKNLITTNARDLEDGILAWATFAVDTSQDHEAQCGAELGEDGGKMCSGGGNFGIPGGSFPPVRPGGFHYSEAAIDFGRNRMFGEDLAMN</sequence>
<protein>
    <submittedName>
        <fullName evidence="1">Uncharacterized protein</fullName>
    </submittedName>
</protein>
<keyword evidence="2" id="KW-1185">Reference proteome</keyword>
<accession>A0AAJ0BSK5</accession>
<evidence type="ECO:0000313" key="2">
    <source>
        <dbReference type="Proteomes" id="UP001244011"/>
    </source>
</evidence>
<name>A0AAJ0BSK5_9PEZI</name>
<proteinExistence type="predicted"/>
<dbReference type="GeneID" id="85309449"/>
<dbReference type="RefSeq" id="XP_060279490.1">
    <property type="nucleotide sequence ID" value="XM_060426262.1"/>
</dbReference>
<dbReference type="Proteomes" id="UP001244011">
    <property type="component" value="Unassembled WGS sequence"/>
</dbReference>
<organism evidence="1 2">
    <name type="scientific">Phialemonium atrogriseum</name>
    <dbReference type="NCBI Taxonomy" id="1093897"/>
    <lineage>
        <taxon>Eukaryota</taxon>
        <taxon>Fungi</taxon>
        <taxon>Dikarya</taxon>
        <taxon>Ascomycota</taxon>
        <taxon>Pezizomycotina</taxon>
        <taxon>Sordariomycetes</taxon>
        <taxon>Sordariomycetidae</taxon>
        <taxon>Cephalothecales</taxon>
        <taxon>Cephalothecaceae</taxon>
        <taxon>Phialemonium</taxon>
    </lineage>
</organism>
<dbReference type="AlphaFoldDB" id="A0AAJ0BSK5"/>
<gene>
    <name evidence="1" type="ORF">QBC33DRAFT_518868</name>
</gene>